<dbReference type="FunFam" id="3.40.50.2300:FF:000016">
    <property type="entry name" value="Taste 1 receptor member 2"/>
    <property type="match status" value="1"/>
</dbReference>
<feature type="domain" description="Receptor ligand binding region" evidence="11">
    <location>
        <begin position="7"/>
        <end position="285"/>
    </location>
</feature>
<dbReference type="PANTHER" id="PTHR24061">
    <property type="entry name" value="CALCIUM-SENSING RECEPTOR-RELATED"/>
    <property type="match status" value="1"/>
</dbReference>
<dbReference type="GO" id="GO:0005886">
    <property type="term" value="C:plasma membrane"/>
    <property type="evidence" value="ECO:0007669"/>
    <property type="project" value="UniProtKB-SubCell"/>
</dbReference>
<comment type="caution">
    <text evidence="12">The sequence shown here is derived from an EMBL/GenBank/DDBJ whole genome shotgun (WGS) entry which is preliminary data.</text>
</comment>
<evidence type="ECO:0000256" key="5">
    <source>
        <dbReference type="ARBA" id="ARBA00022989"/>
    </source>
</evidence>
<keyword evidence="9" id="KW-0325">Glycoprotein</keyword>
<keyword evidence="13" id="KW-1185">Reference proteome</keyword>
<proteinExistence type="predicted"/>
<dbReference type="InterPro" id="IPR028082">
    <property type="entry name" value="Peripla_BP_I"/>
</dbReference>
<reference evidence="12" key="1">
    <citation type="journal article" date="2022" name="bioRxiv">
        <title>Sequencing and chromosome-scale assembly of the giantPleurodeles waltlgenome.</title>
        <authorList>
            <person name="Brown T."/>
            <person name="Elewa A."/>
            <person name="Iarovenko S."/>
            <person name="Subramanian E."/>
            <person name="Araus A.J."/>
            <person name="Petzold A."/>
            <person name="Susuki M."/>
            <person name="Suzuki K.-i.T."/>
            <person name="Hayashi T."/>
            <person name="Toyoda A."/>
            <person name="Oliveira C."/>
            <person name="Osipova E."/>
            <person name="Leigh N.D."/>
            <person name="Simon A."/>
            <person name="Yun M.H."/>
        </authorList>
    </citation>
    <scope>NUCLEOTIDE SEQUENCE</scope>
    <source>
        <strain evidence="12">20211129_DDA</strain>
        <tissue evidence="12">Liver</tissue>
    </source>
</reference>
<evidence type="ECO:0000259" key="11">
    <source>
        <dbReference type="Pfam" id="PF01094"/>
    </source>
</evidence>
<dbReference type="EMBL" id="JANPWB010000016">
    <property type="protein sequence ID" value="KAJ1080387.1"/>
    <property type="molecule type" value="Genomic_DNA"/>
</dbReference>
<evidence type="ECO:0000256" key="7">
    <source>
        <dbReference type="ARBA" id="ARBA00023136"/>
    </source>
</evidence>
<dbReference type="SUPFAM" id="SSF53822">
    <property type="entry name" value="Periplasmic binding protein-like I"/>
    <property type="match status" value="1"/>
</dbReference>
<evidence type="ECO:0000313" key="13">
    <source>
        <dbReference type="Proteomes" id="UP001066276"/>
    </source>
</evidence>
<keyword evidence="5" id="KW-1133">Transmembrane helix</keyword>
<evidence type="ECO:0000256" key="6">
    <source>
        <dbReference type="ARBA" id="ARBA00023040"/>
    </source>
</evidence>
<comment type="subcellular location">
    <subcellularLocation>
        <location evidence="1">Cell membrane</location>
        <topology evidence="1">Multi-pass membrane protein</topology>
    </subcellularLocation>
</comment>
<evidence type="ECO:0000256" key="1">
    <source>
        <dbReference type="ARBA" id="ARBA00004651"/>
    </source>
</evidence>
<name>A0AAV7KQM7_PLEWA</name>
<evidence type="ECO:0000256" key="3">
    <source>
        <dbReference type="ARBA" id="ARBA00022692"/>
    </source>
</evidence>
<dbReference type="AlphaFoldDB" id="A0AAV7KQM7"/>
<evidence type="ECO:0000256" key="10">
    <source>
        <dbReference type="ARBA" id="ARBA00023224"/>
    </source>
</evidence>
<dbReference type="GO" id="GO:0004930">
    <property type="term" value="F:G protein-coupled receptor activity"/>
    <property type="evidence" value="ECO:0007669"/>
    <property type="project" value="UniProtKB-KW"/>
</dbReference>
<keyword evidence="4" id="KW-0732">Signal</keyword>
<dbReference type="InterPro" id="IPR000068">
    <property type="entry name" value="GPCR_3_Ca_sens_rcpt-rel"/>
</dbReference>
<protein>
    <recommendedName>
        <fullName evidence="11">Receptor ligand binding region domain-containing protein</fullName>
    </recommendedName>
</protein>
<evidence type="ECO:0000256" key="2">
    <source>
        <dbReference type="ARBA" id="ARBA00022475"/>
    </source>
</evidence>
<dbReference type="Proteomes" id="UP001066276">
    <property type="component" value="Chromosome 12"/>
</dbReference>
<gene>
    <name evidence="12" type="ORF">NDU88_000603</name>
</gene>
<evidence type="ECO:0000256" key="9">
    <source>
        <dbReference type="ARBA" id="ARBA00023180"/>
    </source>
</evidence>
<keyword evidence="8" id="KW-0675">Receptor</keyword>
<dbReference type="InterPro" id="IPR001828">
    <property type="entry name" value="ANF_lig-bd_rcpt"/>
</dbReference>
<dbReference type="Pfam" id="PF01094">
    <property type="entry name" value="ANF_receptor"/>
    <property type="match status" value="1"/>
</dbReference>
<dbReference type="PRINTS" id="PR00248">
    <property type="entry name" value="GPCRMGR"/>
</dbReference>
<keyword evidence="10" id="KW-0807">Transducer</keyword>
<organism evidence="12 13">
    <name type="scientific">Pleurodeles waltl</name>
    <name type="common">Iberian ribbed newt</name>
    <dbReference type="NCBI Taxonomy" id="8319"/>
    <lineage>
        <taxon>Eukaryota</taxon>
        <taxon>Metazoa</taxon>
        <taxon>Chordata</taxon>
        <taxon>Craniata</taxon>
        <taxon>Vertebrata</taxon>
        <taxon>Euteleostomi</taxon>
        <taxon>Amphibia</taxon>
        <taxon>Batrachia</taxon>
        <taxon>Caudata</taxon>
        <taxon>Salamandroidea</taxon>
        <taxon>Salamandridae</taxon>
        <taxon>Pleurodelinae</taxon>
        <taxon>Pleurodeles</taxon>
    </lineage>
</organism>
<evidence type="ECO:0000256" key="4">
    <source>
        <dbReference type="ARBA" id="ARBA00022729"/>
    </source>
</evidence>
<sequence>MTPRNLQISYSASSPLLSDRNKFPSFFRTVPSDDFQSCGLAQMVIYFGWSWVGLLADDDDYGQQGIKLLQDDLTKVGACIAFSKNIVTSRADKNAFDIVRMIKRSSANAIVIFSNGGNMVVLMDELVKQNVTGKIFVATEGWSTSTLLLVEKYSEILTGTIGFEIHSGEMPGFEEYLTNLHPSSTRDHMLLQEFWEDTFSCKFYQEEEKSLNEYHNVTVLCTGAEKLEKQHVNPSGATSFGLPYKIYNAVYAIALALQDLSSCSMTGAPFSQGTCVDIMEFQPWQVRALKTINTKMLICN</sequence>
<evidence type="ECO:0000256" key="8">
    <source>
        <dbReference type="ARBA" id="ARBA00023170"/>
    </source>
</evidence>
<dbReference type="InterPro" id="IPR000337">
    <property type="entry name" value="GPCR_3"/>
</dbReference>
<keyword evidence="6" id="KW-0297">G-protein coupled receptor</keyword>
<keyword evidence="3" id="KW-0812">Transmembrane</keyword>
<keyword evidence="2" id="KW-1003">Cell membrane</keyword>
<evidence type="ECO:0000313" key="12">
    <source>
        <dbReference type="EMBL" id="KAJ1080387.1"/>
    </source>
</evidence>
<keyword evidence="7" id="KW-0472">Membrane</keyword>
<dbReference type="Gene3D" id="3.40.50.2300">
    <property type="match status" value="2"/>
</dbReference>
<accession>A0AAV7KQM7</accession>
<dbReference type="PANTHER" id="PTHR24061:SF599">
    <property type="entry name" value="G-PROTEIN COUPLED RECEPTORS FAMILY 3 PROFILE DOMAIN-CONTAINING PROTEIN"/>
    <property type="match status" value="1"/>
</dbReference>
<dbReference type="PRINTS" id="PR00592">
    <property type="entry name" value="CASENSINGR"/>
</dbReference>